<feature type="compositionally biased region" description="Basic and acidic residues" evidence="13">
    <location>
        <begin position="308"/>
        <end position="324"/>
    </location>
</feature>
<evidence type="ECO:0000256" key="4">
    <source>
        <dbReference type="ARBA" id="ARBA00022475"/>
    </source>
</evidence>
<feature type="region of interest" description="Disordered" evidence="13">
    <location>
        <begin position="203"/>
        <end position="226"/>
    </location>
</feature>
<comment type="caution">
    <text evidence="12">Lacks conserved residue(s) required for the propagation of feature annotation.</text>
</comment>
<keyword evidence="9" id="KW-0339">Growth factor</keyword>
<dbReference type="GO" id="GO:0035556">
    <property type="term" value="P:intracellular signal transduction"/>
    <property type="evidence" value="ECO:0007669"/>
    <property type="project" value="TreeGrafter"/>
</dbReference>
<dbReference type="GO" id="GO:0005615">
    <property type="term" value="C:extracellular space"/>
    <property type="evidence" value="ECO:0007669"/>
    <property type="project" value="TreeGrafter"/>
</dbReference>
<dbReference type="Gene3D" id="2.10.25.10">
    <property type="entry name" value="Laminin"/>
    <property type="match status" value="1"/>
</dbReference>
<evidence type="ECO:0000256" key="10">
    <source>
        <dbReference type="ARBA" id="ARBA00023136"/>
    </source>
</evidence>
<feature type="compositionally biased region" description="Polar residues" evidence="13">
    <location>
        <begin position="260"/>
        <end position="269"/>
    </location>
</feature>
<evidence type="ECO:0000256" key="14">
    <source>
        <dbReference type="SAM" id="Phobius"/>
    </source>
</evidence>
<dbReference type="GO" id="GO:0007399">
    <property type="term" value="P:nervous system development"/>
    <property type="evidence" value="ECO:0007669"/>
    <property type="project" value="InterPro"/>
</dbReference>
<dbReference type="GO" id="GO:0045499">
    <property type="term" value="F:chemorepellent activity"/>
    <property type="evidence" value="ECO:0007669"/>
    <property type="project" value="TreeGrafter"/>
</dbReference>
<protein>
    <recommendedName>
        <fullName evidence="15">EGF-like domain-containing protein</fullName>
    </recommendedName>
</protein>
<evidence type="ECO:0000256" key="1">
    <source>
        <dbReference type="ARBA" id="ARBA00004251"/>
    </source>
</evidence>
<feature type="compositionally biased region" description="Basic and acidic residues" evidence="13">
    <location>
        <begin position="241"/>
        <end position="258"/>
    </location>
</feature>
<sequence length="501" mass="53881">APTSPSLRLEVFKPCIDDKDLAFCLNEGECSIIETVAGVHRHCRCKEGYHGLRCDQFVPKTDSILSDPTGELGIEFMESRETYQRQVMSIFSIASGISFLGVAGLALYRRNKRHREKLRTQFSESWNLRECSINSSELMSKSCPRPQCGLQLQKCCKSHGSSPPQGDSSLPAGAPTAAPPILNRELSKGKHFRSSSLSLSLAQRHWDTHRTRNPPISRGPRVAGPPYRHLQEVESTEMEAESLRGFDTGRDGGDDRQRSGFPNMQTMSRSAKKKGWREVPCTRLDRGITPAPPSLRTHSVPIIPSLQEQDREGGHVDGSRERVSHGGGLAGPGYMAQAPAGGSSHTPPHSSSSTSVTVLELEDRPSHVRPHDIKTTLGSGTSPIHTQQGSSETPVGPGGSFQHSSLVASGTAASGSGVAGLNSTNTLIAVTVLESKKKRMWSTPRLLYSFPGSRGPQEGVQREAQALWKQNVPLVNGGANAFLSVVVAKGAGIACAKTSAS</sequence>
<dbReference type="PROSITE" id="PS50026">
    <property type="entry name" value="EGF_3"/>
    <property type="match status" value="1"/>
</dbReference>
<keyword evidence="5" id="KW-0964">Secreted</keyword>
<evidence type="ECO:0000256" key="8">
    <source>
        <dbReference type="ARBA" id="ARBA00022989"/>
    </source>
</evidence>
<feature type="compositionally biased region" description="Polar residues" evidence="13">
    <location>
        <begin position="376"/>
        <end position="393"/>
    </location>
</feature>
<keyword evidence="8 14" id="KW-1133">Transmembrane helix</keyword>
<evidence type="ECO:0000256" key="9">
    <source>
        <dbReference type="ARBA" id="ARBA00023030"/>
    </source>
</evidence>
<feature type="non-terminal residue" evidence="16">
    <location>
        <position position="1"/>
    </location>
</feature>
<dbReference type="PROSITE" id="PS00022">
    <property type="entry name" value="EGF_1"/>
    <property type="match status" value="1"/>
</dbReference>
<comment type="similarity">
    <text evidence="3">Belongs to the neuregulin family.</text>
</comment>
<feature type="compositionally biased region" description="Basic and acidic residues" evidence="13">
    <location>
        <begin position="361"/>
        <end position="374"/>
    </location>
</feature>
<feature type="compositionally biased region" description="Low complexity" evidence="13">
    <location>
        <begin position="343"/>
        <end position="355"/>
    </location>
</feature>
<keyword evidence="7 14" id="KW-0812">Transmembrane</keyword>
<evidence type="ECO:0000256" key="12">
    <source>
        <dbReference type="PROSITE-ProRule" id="PRU00076"/>
    </source>
</evidence>
<evidence type="ECO:0000313" key="17">
    <source>
        <dbReference type="Proteomes" id="UP001356427"/>
    </source>
</evidence>
<evidence type="ECO:0000256" key="6">
    <source>
        <dbReference type="ARBA" id="ARBA00022536"/>
    </source>
</evidence>
<evidence type="ECO:0000259" key="15">
    <source>
        <dbReference type="PROSITE" id="PS50026"/>
    </source>
</evidence>
<comment type="subcellular location">
    <subcellularLocation>
        <location evidence="1">Cell membrane</location>
        <topology evidence="1">Single-pass type I membrane protein</topology>
    </subcellularLocation>
    <subcellularLocation>
        <location evidence="2">Secreted</location>
    </subcellularLocation>
</comment>
<comment type="caution">
    <text evidence="16">The sequence shown here is derived from an EMBL/GenBank/DDBJ whole genome shotgun (WGS) entry which is preliminary data.</text>
</comment>
<evidence type="ECO:0000256" key="5">
    <source>
        <dbReference type="ARBA" id="ARBA00022525"/>
    </source>
</evidence>
<feature type="domain" description="EGF-like" evidence="15">
    <location>
        <begin position="11"/>
        <end position="55"/>
    </location>
</feature>
<dbReference type="Proteomes" id="UP001356427">
    <property type="component" value="Unassembled WGS sequence"/>
</dbReference>
<gene>
    <name evidence="16" type="ORF">J4Q44_G00011970</name>
</gene>
<evidence type="ECO:0000313" key="16">
    <source>
        <dbReference type="EMBL" id="KAK6329219.1"/>
    </source>
</evidence>
<organism evidence="16 17">
    <name type="scientific">Coregonus suidteri</name>
    <dbReference type="NCBI Taxonomy" id="861788"/>
    <lineage>
        <taxon>Eukaryota</taxon>
        <taxon>Metazoa</taxon>
        <taxon>Chordata</taxon>
        <taxon>Craniata</taxon>
        <taxon>Vertebrata</taxon>
        <taxon>Euteleostomi</taxon>
        <taxon>Actinopterygii</taxon>
        <taxon>Neopterygii</taxon>
        <taxon>Teleostei</taxon>
        <taxon>Protacanthopterygii</taxon>
        <taxon>Salmoniformes</taxon>
        <taxon>Salmonidae</taxon>
        <taxon>Coregoninae</taxon>
        <taxon>Coregonus</taxon>
    </lineage>
</organism>
<evidence type="ECO:0000256" key="7">
    <source>
        <dbReference type="ARBA" id="ARBA00022692"/>
    </source>
</evidence>
<dbReference type="GO" id="GO:0008083">
    <property type="term" value="F:growth factor activity"/>
    <property type="evidence" value="ECO:0007669"/>
    <property type="project" value="UniProtKB-KW"/>
</dbReference>
<dbReference type="PANTHER" id="PTHR11100">
    <property type="entry name" value="HEREGULIN-NEUREGULIN FAMILY MEMBER"/>
    <property type="match status" value="1"/>
</dbReference>
<proteinExistence type="inferred from homology"/>
<evidence type="ECO:0000256" key="11">
    <source>
        <dbReference type="ARBA" id="ARBA00023157"/>
    </source>
</evidence>
<keyword evidence="10 14" id="KW-0472">Membrane</keyword>
<feature type="disulfide bond" evidence="12">
    <location>
        <begin position="45"/>
        <end position="54"/>
    </location>
</feature>
<dbReference type="AlphaFoldDB" id="A0AAN8MH79"/>
<keyword evidence="4" id="KW-1003">Cell membrane</keyword>
<keyword evidence="6 12" id="KW-0245">EGF-like domain</keyword>
<keyword evidence="17" id="KW-1185">Reference proteome</keyword>
<dbReference type="InterPro" id="IPR000742">
    <property type="entry name" value="EGF"/>
</dbReference>
<dbReference type="EMBL" id="JAGTTL010000001">
    <property type="protein sequence ID" value="KAK6329219.1"/>
    <property type="molecule type" value="Genomic_DNA"/>
</dbReference>
<accession>A0AAN8MH79</accession>
<feature type="compositionally biased region" description="Polar residues" evidence="13">
    <location>
        <begin position="159"/>
        <end position="168"/>
    </location>
</feature>
<dbReference type="SUPFAM" id="SSF57196">
    <property type="entry name" value="EGF/Laminin"/>
    <property type="match status" value="1"/>
</dbReference>
<evidence type="ECO:0000256" key="13">
    <source>
        <dbReference type="SAM" id="MobiDB-lite"/>
    </source>
</evidence>
<feature type="region of interest" description="Disordered" evidence="13">
    <location>
        <begin position="238"/>
        <end position="407"/>
    </location>
</feature>
<name>A0AAN8MH79_9TELE</name>
<dbReference type="PANTHER" id="PTHR11100:SF28">
    <property type="entry name" value="NEUREGULIN 3B"/>
    <property type="match status" value="1"/>
</dbReference>
<dbReference type="GO" id="GO:0005886">
    <property type="term" value="C:plasma membrane"/>
    <property type="evidence" value="ECO:0007669"/>
    <property type="project" value="UniProtKB-SubCell"/>
</dbReference>
<reference evidence="16 17" key="1">
    <citation type="submission" date="2021-04" db="EMBL/GenBank/DDBJ databases">
        <authorList>
            <person name="De Guttry C."/>
            <person name="Zahm M."/>
            <person name="Klopp C."/>
            <person name="Cabau C."/>
            <person name="Louis A."/>
            <person name="Berthelot C."/>
            <person name="Parey E."/>
            <person name="Roest Crollius H."/>
            <person name="Montfort J."/>
            <person name="Robinson-Rechavi M."/>
            <person name="Bucao C."/>
            <person name="Bouchez O."/>
            <person name="Gislard M."/>
            <person name="Lluch J."/>
            <person name="Milhes M."/>
            <person name="Lampietro C."/>
            <person name="Lopez Roques C."/>
            <person name="Donnadieu C."/>
            <person name="Braasch I."/>
            <person name="Desvignes T."/>
            <person name="Postlethwait J."/>
            <person name="Bobe J."/>
            <person name="Wedekind C."/>
            <person name="Guiguen Y."/>
        </authorList>
    </citation>
    <scope>NUCLEOTIDE SEQUENCE [LARGE SCALE GENOMIC DNA]</scope>
    <source>
        <strain evidence="16">Cs_M1</strain>
        <tissue evidence="16">Blood</tissue>
    </source>
</reference>
<evidence type="ECO:0000256" key="3">
    <source>
        <dbReference type="ARBA" id="ARBA00008216"/>
    </source>
</evidence>
<evidence type="ECO:0000256" key="2">
    <source>
        <dbReference type="ARBA" id="ARBA00004613"/>
    </source>
</evidence>
<dbReference type="GO" id="GO:0048513">
    <property type="term" value="P:animal organ development"/>
    <property type="evidence" value="ECO:0007669"/>
    <property type="project" value="TreeGrafter"/>
</dbReference>
<keyword evidence="11 12" id="KW-1015">Disulfide bond</keyword>
<feature type="transmembrane region" description="Helical" evidence="14">
    <location>
        <begin position="87"/>
        <end position="108"/>
    </location>
</feature>
<feature type="region of interest" description="Disordered" evidence="13">
    <location>
        <begin position="155"/>
        <end position="180"/>
    </location>
</feature>
<dbReference type="InterPro" id="IPR040180">
    <property type="entry name" value="Neuregulin"/>
</dbReference>
<dbReference type="PROSITE" id="PS01186">
    <property type="entry name" value="EGF_2"/>
    <property type="match status" value="1"/>
</dbReference>